<sequence>MPVKKISQDGVSKHRIGISLQNQTVQSFNNPEDGFLMRIGDNIYRLQRQAVVYSYKIL</sequence>
<accession>A0A450XAU3</accession>
<dbReference type="AlphaFoldDB" id="A0A450XAU3"/>
<gene>
    <name evidence="1" type="ORF">BECKMB1821G_GA0114241_10205</name>
</gene>
<dbReference type="EMBL" id="CAADFO010000020">
    <property type="protein sequence ID" value="VFK26321.1"/>
    <property type="molecule type" value="Genomic_DNA"/>
</dbReference>
<proteinExistence type="predicted"/>
<protein>
    <submittedName>
        <fullName evidence="1">Uncharacterized protein</fullName>
    </submittedName>
</protein>
<organism evidence="1">
    <name type="scientific">Candidatus Kentrum sp. MB</name>
    <dbReference type="NCBI Taxonomy" id="2138164"/>
    <lineage>
        <taxon>Bacteria</taxon>
        <taxon>Pseudomonadati</taxon>
        <taxon>Pseudomonadota</taxon>
        <taxon>Gammaproteobacteria</taxon>
        <taxon>Candidatus Kentrum</taxon>
    </lineage>
</organism>
<reference evidence="1" key="1">
    <citation type="submission" date="2019-02" db="EMBL/GenBank/DDBJ databases">
        <authorList>
            <person name="Gruber-Vodicka R. H."/>
            <person name="Seah K. B. B."/>
        </authorList>
    </citation>
    <scope>NUCLEOTIDE SEQUENCE</scope>
    <source>
        <strain evidence="1">BECK_BZ197</strain>
    </source>
</reference>
<evidence type="ECO:0000313" key="1">
    <source>
        <dbReference type="EMBL" id="VFK26321.1"/>
    </source>
</evidence>
<name>A0A450XAU3_9GAMM</name>